<dbReference type="InterPro" id="IPR015424">
    <property type="entry name" value="PyrdxlP-dep_Trfase"/>
</dbReference>
<keyword evidence="2" id="KW-0808">Transferase</keyword>
<name>A0ABV5SV90_9MICO</name>
<evidence type="ECO:0000259" key="1">
    <source>
        <dbReference type="Pfam" id="PF00266"/>
    </source>
</evidence>
<dbReference type="SUPFAM" id="SSF53383">
    <property type="entry name" value="PLP-dependent transferases"/>
    <property type="match status" value="1"/>
</dbReference>
<proteinExistence type="predicted"/>
<dbReference type="InterPro" id="IPR015421">
    <property type="entry name" value="PyrdxlP-dep_Trfase_major"/>
</dbReference>
<dbReference type="Pfam" id="PF00266">
    <property type="entry name" value="Aminotran_5"/>
    <property type="match status" value="1"/>
</dbReference>
<protein>
    <submittedName>
        <fullName evidence="2">Aminotransferase class V-fold PLP-dependent enzyme</fullName>
    </submittedName>
</protein>
<accession>A0ABV5SV90</accession>
<keyword evidence="3" id="KW-1185">Reference proteome</keyword>
<feature type="domain" description="Aminotransferase class V" evidence="1">
    <location>
        <begin position="3"/>
        <end position="276"/>
    </location>
</feature>
<dbReference type="Gene3D" id="3.90.1150.10">
    <property type="entry name" value="Aspartate Aminotransferase, domain 1"/>
    <property type="match status" value="1"/>
</dbReference>
<keyword evidence="2" id="KW-0032">Aminotransferase</keyword>
<sequence length="310" mass="33308">PTDVTFLRNTSDVMNLAANSVSWRPGDEVVVAADDFPSVVLPWTKAEAAGGTLHRVVIDDERRREDLLLAQINARTRVVAVTHVHAVTGARLDLERLGRACRGVGALFVVDGIEALGAIDVDLTWVDVYGAAVFKWMLSGFGLSIGVFAERARELLTPAYRGYRNPPPSQSFEYSDPNYPGLYVLDATLQYLDALGWDEIHRRVADLTALVDATVSAQGFTPVTDAAARAGIISFGADDAEGLVAQLQTRGIDVVHKSGLVRVSPHFYTSREDIRRFGAALADSVAATGIRPVDARRPAAAEAQAPASLS</sequence>
<dbReference type="EMBL" id="JBHMBE010000001">
    <property type="protein sequence ID" value="MFB9644264.1"/>
    <property type="molecule type" value="Genomic_DNA"/>
</dbReference>
<gene>
    <name evidence="2" type="ORF">ACFFPJ_00475</name>
</gene>
<evidence type="ECO:0000313" key="3">
    <source>
        <dbReference type="Proteomes" id="UP001589611"/>
    </source>
</evidence>
<dbReference type="PANTHER" id="PTHR43586:SF15">
    <property type="entry name" value="BLR3095 PROTEIN"/>
    <property type="match status" value="1"/>
</dbReference>
<organism evidence="2 3">
    <name type="scientific">Microbacterium terregens</name>
    <dbReference type="NCBI Taxonomy" id="69363"/>
    <lineage>
        <taxon>Bacteria</taxon>
        <taxon>Bacillati</taxon>
        <taxon>Actinomycetota</taxon>
        <taxon>Actinomycetes</taxon>
        <taxon>Micrococcales</taxon>
        <taxon>Microbacteriaceae</taxon>
        <taxon>Microbacterium</taxon>
    </lineage>
</organism>
<evidence type="ECO:0000313" key="2">
    <source>
        <dbReference type="EMBL" id="MFB9644264.1"/>
    </source>
</evidence>
<feature type="non-terminal residue" evidence="2">
    <location>
        <position position="1"/>
    </location>
</feature>
<dbReference type="Gene3D" id="3.40.640.10">
    <property type="entry name" value="Type I PLP-dependent aspartate aminotransferase-like (Major domain)"/>
    <property type="match status" value="1"/>
</dbReference>
<dbReference type="InterPro" id="IPR015422">
    <property type="entry name" value="PyrdxlP-dep_Trfase_small"/>
</dbReference>
<comment type="caution">
    <text evidence="2">The sequence shown here is derived from an EMBL/GenBank/DDBJ whole genome shotgun (WGS) entry which is preliminary data.</text>
</comment>
<reference evidence="2 3" key="1">
    <citation type="submission" date="2024-09" db="EMBL/GenBank/DDBJ databases">
        <authorList>
            <person name="Sun Q."/>
            <person name="Mori K."/>
        </authorList>
    </citation>
    <scope>NUCLEOTIDE SEQUENCE [LARGE SCALE GENOMIC DNA]</scope>
    <source>
        <strain evidence="2 3">JCM 1342</strain>
    </source>
</reference>
<dbReference type="InterPro" id="IPR000192">
    <property type="entry name" value="Aminotrans_V_dom"/>
</dbReference>
<dbReference type="PANTHER" id="PTHR43586">
    <property type="entry name" value="CYSTEINE DESULFURASE"/>
    <property type="match status" value="1"/>
</dbReference>
<dbReference type="Proteomes" id="UP001589611">
    <property type="component" value="Unassembled WGS sequence"/>
</dbReference>
<dbReference type="GO" id="GO:0008483">
    <property type="term" value="F:transaminase activity"/>
    <property type="evidence" value="ECO:0007669"/>
    <property type="project" value="UniProtKB-KW"/>
</dbReference>
<dbReference type="RefSeq" id="WP_378720707.1">
    <property type="nucleotide sequence ID" value="NZ_JBHMBE010000001.1"/>
</dbReference>